<comment type="cofactor">
    <cofactor evidence="2">
        <name>Zn(2+)</name>
        <dbReference type="ChEBI" id="CHEBI:29105"/>
    </cofactor>
</comment>
<gene>
    <name evidence="12" type="ORF">LAQU0_S20e00408g</name>
</gene>
<evidence type="ECO:0000259" key="11">
    <source>
        <dbReference type="Pfam" id="PF13691"/>
    </source>
</evidence>
<comment type="catalytic activity">
    <reaction evidence="1">
        <text>Endonucleolytic cleavage of RNA, removing extra 3' nucleotides from tRNA precursor, generating 3' termini of tRNAs. A 3'-hydroxy group is left at the tRNA terminus and a 5'-phosphoryl group is left at the trailer molecule.</text>
        <dbReference type="EC" id="3.1.26.11"/>
    </reaction>
</comment>
<dbReference type="Gene3D" id="3.60.15.10">
    <property type="entry name" value="Ribonuclease Z/Hydroxyacylglutathione hydrolase-like"/>
    <property type="match status" value="2"/>
</dbReference>
<dbReference type="InterPro" id="IPR047151">
    <property type="entry name" value="RNZ2-like"/>
</dbReference>
<evidence type="ECO:0000256" key="7">
    <source>
        <dbReference type="ARBA" id="ARBA00022723"/>
    </source>
</evidence>
<dbReference type="EMBL" id="LN890575">
    <property type="protein sequence ID" value="CUS24811.1"/>
    <property type="molecule type" value="Genomic_DNA"/>
</dbReference>
<keyword evidence="8" id="KW-0255">Endonuclease</keyword>
<evidence type="ECO:0000256" key="4">
    <source>
        <dbReference type="ARBA" id="ARBA00012477"/>
    </source>
</evidence>
<reference evidence="13" key="1">
    <citation type="submission" date="2015-10" db="EMBL/GenBank/DDBJ databases">
        <authorList>
            <person name="Devillers H."/>
        </authorList>
    </citation>
    <scope>NUCLEOTIDE SEQUENCE [LARGE SCALE GENOMIC DNA]</scope>
</reference>
<dbReference type="SUPFAM" id="SSF56281">
    <property type="entry name" value="Metallo-hydrolase/oxidoreductase"/>
    <property type="match status" value="2"/>
</dbReference>
<keyword evidence="5" id="KW-0819">tRNA processing</keyword>
<dbReference type="Pfam" id="PF13691">
    <property type="entry name" value="Lactamase_B_4"/>
    <property type="match status" value="1"/>
</dbReference>
<accession>A0A0P1KXD7</accession>
<evidence type="ECO:0000256" key="9">
    <source>
        <dbReference type="ARBA" id="ARBA00022801"/>
    </source>
</evidence>
<dbReference type="PANTHER" id="PTHR12553">
    <property type="entry name" value="ZINC PHOSPHODIESTERASE ELAC PROTEIN 2"/>
    <property type="match status" value="1"/>
</dbReference>
<comment type="similarity">
    <text evidence="3">Belongs to the RNase Z family.</text>
</comment>
<organism evidence="12 13">
    <name type="scientific">Lachancea quebecensis</name>
    <dbReference type="NCBI Taxonomy" id="1654605"/>
    <lineage>
        <taxon>Eukaryota</taxon>
        <taxon>Fungi</taxon>
        <taxon>Dikarya</taxon>
        <taxon>Ascomycota</taxon>
        <taxon>Saccharomycotina</taxon>
        <taxon>Saccharomycetes</taxon>
        <taxon>Saccharomycetales</taxon>
        <taxon>Saccharomycetaceae</taxon>
        <taxon>Lachancea</taxon>
    </lineage>
</organism>
<evidence type="ECO:0000256" key="2">
    <source>
        <dbReference type="ARBA" id="ARBA00001947"/>
    </source>
</evidence>
<evidence type="ECO:0000256" key="5">
    <source>
        <dbReference type="ARBA" id="ARBA00022694"/>
    </source>
</evidence>
<dbReference type="Proteomes" id="UP000236544">
    <property type="component" value="Unassembled WGS sequence"/>
</dbReference>
<evidence type="ECO:0000313" key="12">
    <source>
        <dbReference type="EMBL" id="CUS24811.1"/>
    </source>
</evidence>
<evidence type="ECO:0000256" key="1">
    <source>
        <dbReference type="ARBA" id="ARBA00000402"/>
    </source>
</evidence>
<dbReference type="CDD" id="cd07718">
    <property type="entry name" value="RNaseZ_ELAC1_ELAC2-C-term-like_MBL-fold"/>
    <property type="match status" value="1"/>
</dbReference>
<dbReference type="OrthoDB" id="527344at2759"/>
<evidence type="ECO:0000256" key="3">
    <source>
        <dbReference type="ARBA" id="ARBA00007823"/>
    </source>
</evidence>
<keyword evidence="6" id="KW-0540">Nuclease</keyword>
<evidence type="ECO:0000313" key="13">
    <source>
        <dbReference type="Proteomes" id="UP000236544"/>
    </source>
</evidence>
<sequence length="815" mass="92663">MFTITHVTQPTVDTRHPLLLLQSEHGDRFLFGQIPEGTQRTFPENKTRLSKLENIFLTGEMGWNAIGGLPGMILTLSDQGIKCMNLIYGNNILNYIVSTWRYFVFRFGMKLNTKILEDGDIFENKLMKVRSIVVSSPSQPSFAKTLSTQLNTGLKQIVSKMFPEHEPTAKHDPASDPQVNVHLPGEYAIPRQSTSYEINFNPIRGKFKVEEAIRLGVPKGQMFAQLTKGITVTLPNGNVVQPEQVLEKQRSFAKVLILDIPSDSYLPQFLEKFQSYENRSLGAVYYFLGEGVSIDQSLLSLMQQLDGERTQHFVSHFEVCPNSLVFQSSAITTLKLKAVQNKNYNLPRTDRVFSRDFYECFKKNLPRGSSQIQRNEEPLSTDIDVNKVHVLLQNNGVVVEPYTDGEDEAKIRHLKPTKATKSWAELYEQHVTPLAIPGATYESTVESQANVNNFNSEAKKGKVEIITLGTGSSLPSKYRNVISTLVKVPYNNKGKIQNRNVLLDAGENTLGAILRLIPSVDIPNLFRDLGLIYLSHLHADHHLGIASILNEWYKHNASDPSAVLYIVVPWQYNIFVKEWLGLENNEILERLRYVSCEHLVDGGYVRKELKPVPFEEFAATTKPALKKRRLEFDENSSFRDRATITQMYRDLKILRFQTCRAKHCDWAYSNSISFFTGSDSSGVFKVSYSGDTRPNIEKFSKTIGRQSDLLIHEATLDNDLVEDAIKKRHCTINEAIEVSNKMGARKLILTHFSQRYPKLPQIGNNIEIEAREYCFAFDGMIVDFDEIGEQTPHLRTLNEVFIEEQNCETTQEESV</sequence>
<dbReference type="GO" id="GO:1990180">
    <property type="term" value="P:mitochondrial tRNA 3'-end processing"/>
    <property type="evidence" value="ECO:0007669"/>
    <property type="project" value="TreeGrafter"/>
</dbReference>
<dbReference type="AlphaFoldDB" id="A0A0P1KXD7"/>
<dbReference type="FunFam" id="3.60.15.10:FF:000065">
    <property type="entry name" value="Ribonuclease Z"/>
    <property type="match status" value="1"/>
</dbReference>
<dbReference type="GO" id="GO:0046872">
    <property type="term" value="F:metal ion binding"/>
    <property type="evidence" value="ECO:0007669"/>
    <property type="project" value="UniProtKB-KW"/>
</dbReference>
<feature type="domain" description="tRNase Z endonuclease" evidence="11">
    <location>
        <begin position="6"/>
        <end position="68"/>
    </location>
</feature>
<name>A0A0P1KXD7_9SACH</name>
<keyword evidence="9" id="KW-0378">Hydrolase</keyword>
<evidence type="ECO:0000256" key="6">
    <source>
        <dbReference type="ARBA" id="ARBA00022722"/>
    </source>
</evidence>
<dbReference type="InterPro" id="IPR036866">
    <property type="entry name" value="RibonucZ/Hydroxyglut_hydro"/>
</dbReference>
<dbReference type="PANTHER" id="PTHR12553:SF49">
    <property type="entry name" value="ZINC PHOSPHODIESTERASE ELAC PROTEIN 2"/>
    <property type="match status" value="1"/>
</dbReference>
<dbReference type="EC" id="3.1.26.11" evidence="4"/>
<evidence type="ECO:0000256" key="8">
    <source>
        <dbReference type="ARBA" id="ARBA00022759"/>
    </source>
</evidence>
<keyword evidence="7" id="KW-0479">Metal-binding</keyword>
<keyword evidence="13" id="KW-1185">Reference proteome</keyword>
<dbReference type="GO" id="GO:0005739">
    <property type="term" value="C:mitochondrion"/>
    <property type="evidence" value="ECO:0007669"/>
    <property type="project" value="TreeGrafter"/>
</dbReference>
<dbReference type="GO" id="GO:0042781">
    <property type="term" value="F:3'-tRNA processing endoribonuclease activity"/>
    <property type="evidence" value="ECO:0007669"/>
    <property type="project" value="UniProtKB-EC"/>
</dbReference>
<dbReference type="InterPro" id="IPR027794">
    <property type="entry name" value="tRNase_Z_dom"/>
</dbReference>
<protein>
    <recommendedName>
        <fullName evidence="4">ribonuclease Z</fullName>
        <ecNumber evidence="4">3.1.26.11</ecNumber>
    </recommendedName>
</protein>
<evidence type="ECO:0000256" key="10">
    <source>
        <dbReference type="ARBA" id="ARBA00022833"/>
    </source>
</evidence>
<keyword evidence="10" id="KW-0862">Zinc</keyword>
<proteinExistence type="inferred from homology"/>